<reference evidence="1 2" key="1">
    <citation type="submission" date="2021-06" db="EMBL/GenBank/DDBJ databases">
        <title>Caerostris darwini draft genome.</title>
        <authorList>
            <person name="Kono N."/>
            <person name="Arakawa K."/>
        </authorList>
    </citation>
    <scope>NUCLEOTIDE SEQUENCE [LARGE SCALE GENOMIC DNA]</scope>
</reference>
<dbReference type="AlphaFoldDB" id="A0AAV4WPB3"/>
<comment type="caution">
    <text evidence="1">The sequence shown here is derived from an EMBL/GenBank/DDBJ whole genome shotgun (WGS) entry which is preliminary data.</text>
</comment>
<evidence type="ECO:0000313" key="2">
    <source>
        <dbReference type="Proteomes" id="UP001054837"/>
    </source>
</evidence>
<dbReference type="EMBL" id="BPLQ01014904">
    <property type="protein sequence ID" value="GIY84163.1"/>
    <property type="molecule type" value="Genomic_DNA"/>
</dbReference>
<keyword evidence="2" id="KW-1185">Reference proteome</keyword>
<accession>A0AAV4WPB3</accession>
<organism evidence="1 2">
    <name type="scientific">Caerostris darwini</name>
    <dbReference type="NCBI Taxonomy" id="1538125"/>
    <lineage>
        <taxon>Eukaryota</taxon>
        <taxon>Metazoa</taxon>
        <taxon>Ecdysozoa</taxon>
        <taxon>Arthropoda</taxon>
        <taxon>Chelicerata</taxon>
        <taxon>Arachnida</taxon>
        <taxon>Araneae</taxon>
        <taxon>Araneomorphae</taxon>
        <taxon>Entelegynae</taxon>
        <taxon>Araneoidea</taxon>
        <taxon>Araneidae</taxon>
        <taxon>Caerostris</taxon>
    </lineage>
</organism>
<proteinExistence type="predicted"/>
<sequence>MMLEIIVWQLGSSQDVLSSVDIHQTSYLEEGDEETEGKSASYLQYHNSFGVGGVKHRTGRKEPDRLTEIRLFLAVESLPETNTTKTRQKLSVSLSGISLSGNRQKVLHLPRGYMK</sequence>
<name>A0AAV4WPB3_9ARAC</name>
<gene>
    <name evidence="1" type="ORF">CDAR_102681</name>
</gene>
<dbReference type="Proteomes" id="UP001054837">
    <property type="component" value="Unassembled WGS sequence"/>
</dbReference>
<protein>
    <submittedName>
        <fullName evidence="1">Uncharacterized protein</fullName>
    </submittedName>
</protein>
<evidence type="ECO:0000313" key="1">
    <source>
        <dbReference type="EMBL" id="GIY84163.1"/>
    </source>
</evidence>